<reference evidence="2 3" key="1">
    <citation type="journal article" date="2019" name="Commun. Biol.">
        <title>The bagworm genome reveals a unique fibroin gene that provides high tensile strength.</title>
        <authorList>
            <person name="Kono N."/>
            <person name="Nakamura H."/>
            <person name="Ohtoshi R."/>
            <person name="Tomita M."/>
            <person name="Numata K."/>
            <person name="Arakawa K."/>
        </authorList>
    </citation>
    <scope>NUCLEOTIDE SEQUENCE [LARGE SCALE GENOMIC DNA]</scope>
</reference>
<name>A0A4C1YVA2_EUMVA</name>
<protein>
    <submittedName>
        <fullName evidence="2">Uncharacterized protein</fullName>
    </submittedName>
</protein>
<keyword evidence="3" id="KW-1185">Reference proteome</keyword>
<evidence type="ECO:0000256" key="1">
    <source>
        <dbReference type="SAM" id="MobiDB-lite"/>
    </source>
</evidence>
<dbReference type="AlphaFoldDB" id="A0A4C1YVA2"/>
<sequence>MDAFRQLSDPAHPFVGGPSAPECTEKKTGNLTANAVTGARAHNRVARRSGILGAGPAILRSFTKKLDYPPVFCRERSALNGPIVPFLGNEAYSKSRTGSFNPGPGTDPNFNPGHALVAQFRPRSVLDFVIAPTLDFSPLSTLSFDTGFASDLYEAEHALRDRPRAPTAVSRGER</sequence>
<accession>A0A4C1YVA2</accession>
<comment type="caution">
    <text evidence="2">The sequence shown here is derived from an EMBL/GenBank/DDBJ whole genome shotgun (WGS) entry which is preliminary data.</text>
</comment>
<dbReference type="Proteomes" id="UP000299102">
    <property type="component" value="Unassembled WGS sequence"/>
</dbReference>
<feature type="region of interest" description="Disordered" evidence="1">
    <location>
        <begin position="1"/>
        <end position="26"/>
    </location>
</feature>
<dbReference type="EMBL" id="BGZK01001383">
    <property type="protein sequence ID" value="GBP78744.1"/>
    <property type="molecule type" value="Genomic_DNA"/>
</dbReference>
<evidence type="ECO:0000313" key="2">
    <source>
        <dbReference type="EMBL" id="GBP78744.1"/>
    </source>
</evidence>
<gene>
    <name evidence="2" type="ORF">EVAR_54556_1</name>
</gene>
<organism evidence="2 3">
    <name type="scientific">Eumeta variegata</name>
    <name type="common">Bagworm moth</name>
    <name type="synonym">Eumeta japonica</name>
    <dbReference type="NCBI Taxonomy" id="151549"/>
    <lineage>
        <taxon>Eukaryota</taxon>
        <taxon>Metazoa</taxon>
        <taxon>Ecdysozoa</taxon>
        <taxon>Arthropoda</taxon>
        <taxon>Hexapoda</taxon>
        <taxon>Insecta</taxon>
        <taxon>Pterygota</taxon>
        <taxon>Neoptera</taxon>
        <taxon>Endopterygota</taxon>
        <taxon>Lepidoptera</taxon>
        <taxon>Glossata</taxon>
        <taxon>Ditrysia</taxon>
        <taxon>Tineoidea</taxon>
        <taxon>Psychidae</taxon>
        <taxon>Oiketicinae</taxon>
        <taxon>Eumeta</taxon>
    </lineage>
</organism>
<evidence type="ECO:0000313" key="3">
    <source>
        <dbReference type="Proteomes" id="UP000299102"/>
    </source>
</evidence>
<proteinExistence type="predicted"/>